<dbReference type="InterPro" id="IPR036291">
    <property type="entry name" value="NAD(P)-bd_dom_sf"/>
</dbReference>
<dbReference type="InterPro" id="IPR013154">
    <property type="entry name" value="ADH-like_N"/>
</dbReference>
<dbReference type="EMBL" id="VRYY01000157">
    <property type="protein sequence ID" value="MBG3876748.1"/>
    <property type="molecule type" value="Genomic_DNA"/>
</dbReference>
<keyword evidence="1" id="KW-0521">NADP</keyword>
<dbReference type="InterPro" id="IPR047618">
    <property type="entry name" value="QOR-like"/>
</dbReference>
<evidence type="ECO:0000256" key="2">
    <source>
        <dbReference type="ARBA" id="ARBA00023002"/>
    </source>
</evidence>
<dbReference type="Pfam" id="PF00107">
    <property type="entry name" value="ADH_zinc_N"/>
    <property type="match status" value="1"/>
</dbReference>
<dbReference type="Gene3D" id="3.40.50.720">
    <property type="entry name" value="NAD(P)-binding Rossmann-like Domain"/>
    <property type="match status" value="1"/>
</dbReference>
<dbReference type="RefSeq" id="WP_196608843.1">
    <property type="nucleotide sequence ID" value="NZ_VRYY01000157.1"/>
</dbReference>
<keyword evidence="5" id="KW-1185">Reference proteome</keyword>
<name>A0ABS0J4Q5_9BACT</name>
<protein>
    <submittedName>
        <fullName evidence="4">Quinone oxidoreductase</fullName>
    </submittedName>
</protein>
<dbReference type="SMART" id="SM00829">
    <property type="entry name" value="PKS_ER"/>
    <property type="match status" value="1"/>
</dbReference>
<accession>A0ABS0J4Q5</accession>
<dbReference type="InterPro" id="IPR011032">
    <property type="entry name" value="GroES-like_sf"/>
</dbReference>
<organism evidence="4 5">
    <name type="scientific">Nitratidesulfovibrio oxamicus</name>
    <dbReference type="NCBI Taxonomy" id="32016"/>
    <lineage>
        <taxon>Bacteria</taxon>
        <taxon>Pseudomonadati</taxon>
        <taxon>Thermodesulfobacteriota</taxon>
        <taxon>Desulfovibrionia</taxon>
        <taxon>Desulfovibrionales</taxon>
        <taxon>Desulfovibrionaceae</taxon>
        <taxon>Nitratidesulfovibrio</taxon>
    </lineage>
</organism>
<evidence type="ECO:0000259" key="3">
    <source>
        <dbReference type="SMART" id="SM00829"/>
    </source>
</evidence>
<dbReference type="CDD" id="cd05286">
    <property type="entry name" value="QOR2"/>
    <property type="match status" value="1"/>
</dbReference>
<evidence type="ECO:0000313" key="4">
    <source>
        <dbReference type="EMBL" id="MBG3876748.1"/>
    </source>
</evidence>
<dbReference type="PANTHER" id="PTHR48106">
    <property type="entry name" value="QUINONE OXIDOREDUCTASE PIG3-RELATED"/>
    <property type="match status" value="1"/>
</dbReference>
<dbReference type="InterPro" id="IPR013149">
    <property type="entry name" value="ADH-like_C"/>
</dbReference>
<evidence type="ECO:0000313" key="5">
    <source>
        <dbReference type="Proteomes" id="UP001194469"/>
    </source>
</evidence>
<feature type="domain" description="Enoyl reductase (ER)" evidence="3">
    <location>
        <begin position="17"/>
        <end position="329"/>
    </location>
</feature>
<dbReference type="SUPFAM" id="SSF51735">
    <property type="entry name" value="NAD(P)-binding Rossmann-fold domains"/>
    <property type="match status" value="1"/>
</dbReference>
<dbReference type="Gene3D" id="3.90.180.10">
    <property type="entry name" value="Medium-chain alcohol dehydrogenases, catalytic domain"/>
    <property type="match status" value="1"/>
</dbReference>
<dbReference type="Pfam" id="PF08240">
    <property type="entry name" value="ADH_N"/>
    <property type="match status" value="1"/>
</dbReference>
<dbReference type="SUPFAM" id="SSF50129">
    <property type="entry name" value="GroES-like"/>
    <property type="match status" value="1"/>
</dbReference>
<sequence>MSTASGTSKAIFFHETGGPDVLRWEDHTPGTPGPGEALVRHGAVGLNFIDVYHRTGLYPLPSLPAIPGMEGAGTVEAVGDGVTEVRPGDRVAYAGNPVGAYAERRLIPAHRLVALPDDIDFVTAAGMMLRGMTARYLLYGCYPVTEGTTMLVHAAAGGVGSLVVPWARHLGATVIGTAGDESKAERARANGCQHVILYRQEDVATRVRELTDGRGVDVVYDSVGQATFMASLDCLRPMGTMVSFGQSSGSVEPFNPALLAAKGSLFLTRPSLMHYTAKRDDLLAHARDLFDVVRAGIVQVQVNQTFPLAQAADAHRALESRRTTGSTVLLV</sequence>
<keyword evidence="2" id="KW-0560">Oxidoreductase</keyword>
<dbReference type="Proteomes" id="UP001194469">
    <property type="component" value="Unassembled WGS sequence"/>
</dbReference>
<comment type="caution">
    <text evidence="4">The sequence shown here is derived from an EMBL/GenBank/DDBJ whole genome shotgun (WGS) entry which is preliminary data.</text>
</comment>
<gene>
    <name evidence="4" type="ORF">FVW20_06825</name>
</gene>
<dbReference type="InterPro" id="IPR020843">
    <property type="entry name" value="ER"/>
</dbReference>
<proteinExistence type="predicted"/>
<reference evidence="4 5" key="1">
    <citation type="submission" date="2019-08" db="EMBL/GenBank/DDBJ databases">
        <authorList>
            <person name="Luo N."/>
        </authorList>
    </citation>
    <scope>NUCLEOTIDE SEQUENCE [LARGE SCALE GENOMIC DNA]</scope>
    <source>
        <strain evidence="4 5">NCIMB 9442</strain>
    </source>
</reference>
<dbReference type="PANTHER" id="PTHR48106:SF13">
    <property type="entry name" value="QUINONE OXIDOREDUCTASE-RELATED"/>
    <property type="match status" value="1"/>
</dbReference>
<evidence type="ECO:0000256" key="1">
    <source>
        <dbReference type="ARBA" id="ARBA00022857"/>
    </source>
</evidence>
<dbReference type="NCBIfam" id="NF008024">
    <property type="entry name" value="PRK10754.1"/>
    <property type="match status" value="1"/>
</dbReference>